<name>A0ABP7PNY3_9GAMM</name>
<evidence type="ECO:0000313" key="10">
    <source>
        <dbReference type="Proteomes" id="UP001501337"/>
    </source>
</evidence>
<sequence length="182" mass="19765">MKPLIDLGFEDLRAAPTAGALPEFVNADGLLPVVAAVLAGDRTADETAREWSLSIQLLSPEDMQSYNSQYRGKDKSTNVLSFPFEPPQGLPPEALAAAQAELGDIFICPSVLEQEALDQGKTLDHHWMHIVIHGVLHLLGHDHIEAEEAGVMEAVEIALLREFGVADPYLSADADEQSKPFD</sequence>
<feature type="binding site" evidence="8">
    <location>
        <position position="137"/>
    </location>
    <ligand>
        <name>Zn(2+)</name>
        <dbReference type="ChEBI" id="CHEBI:29105"/>
        <note>catalytic</note>
    </ligand>
</feature>
<keyword evidence="10" id="KW-1185">Reference proteome</keyword>
<accession>A0ABP7PNY3</accession>
<dbReference type="InterPro" id="IPR002036">
    <property type="entry name" value="YbeY"/>
</dbReference>
<evidence type="ECO:0000256" key="4">
    <source>
        <dbReference type="ARBA" id="ARBA00022723"/>
    </source>
</evidence>
<reference evidence="10" key="1">
    <citation type="journal article" date="2019" name="Int. J. Syst. Evol. Microbiol.">
        <title>The Global Catalogue of Microorganisms (GCM) 10K type strain sequencing project: providing services to taxonomists for standard genome sequencing and annotation.</title>
        <authorList>
            <consortium name="The Broad Institute Genomics Platform"/>
            <consortium name="The Broad Institute Genome Sequencing Center for Infectious Disease"/>
            <person name="Wu L."/>
            <person name="Ma J."/>
        </authorList>
    </citation>
    <scope>NUCLEOTIDE SEQUENCE [LARGE SCALE GENOMIC DNA]</scope>
    <source>
        <strain evidence="10">JCM 17555</strain>
    </source>
</reference>
<evidence type="ECO:0000256" key="1">
    <source>
        <dbReference type="ARBA" id="ARBA00010875"/>
    </source>
</evidence>
<comment type="function">
    <text evidence="8">Single strand-specific metallo-endoribonuclease involved in late-stage 70S ribosome quality control and in maturation of the 3' terminus of the 16S rRNA.</text>
</comment>
<dbReference type="HAMAP" id="MF_00009">
    <property type="entry name" value="Endoribonucl_YbeY"/>
    <property type="match status" value="1"/>
</dbReference>
<comment type="similarity">
    <text evidence="1 8">Belongs to the endoribonuclease YbeY family.</text>
</comment>
<dbReference type="Gene3D" id="3.40.390.30">
    <property type="entry name" value="Metalloproteases ('zincins'), catalytic domain"/>
    <property type="match status" value="1"/>
</dbReference>
<evidence type="ECO:0000256" key="6">
    <source>
        <dbReference type="ARBA" id="ARBA00022801"/>
    </source>
</evidence>
<gene>
    <name evidence="8" type="primary">ybeY</name>
    <name evidence="9" type="ORF">GCM10022278_28030</name>
</gene>
<proteinExistence type="inferred from homology"/>
<keyword evidence="2 8" id="KW-0690">Ribosome biogenesis</keyword>
<feature type="binding site" evidence="8">
    <location>
        <position position="143"/>
    </location>
    <ligand>
        <name>Zn(2+)</name>
        <dbReference type="ChEBI" id="CHEBI:29105"/>
        <note>catalytic</note>
    </ligand>
</feature>
<dbReference type="EMBL" id="BAABBO010000012">
    <property type="protein sequence ID" value="GAA3968675.1"/>
    <property type="molecule type" value="Genomic_DNA"/>
</dbReference>
<keyword evidence="3 8" id="KW-0540">Nuclease</keyword>
<dbReference type="Proteomes" id="UP001501337">
    <property type="component" value="Unassembled WGS sequence"/>
</dbReference>
<evidence type="ECO:0000256" key="3">
    <source>
        <dbReference type="ARBA" id="ARBA00022722"/>
    </source>
</evidence>
<keyword evidence="6 8" id="KW-0378">Hydrolase</keyword>
<dbReference type="RefSeq" id="WP_344807437.1">
    <property type="nucleotide sequence ID" value="NZ_BAABBO010000012.1"/>
</dbReference>
<evidence type="ECO:0000313" key="9">
    <source>
        <dbReference type="EMBL" id="GAA3968675.1"/>
    </source>
</evidence>
<dbReference type="NCBIfam" id="TIGR00043">
    <property type="entry name" value="rRNA maturation RNase YbeY"/>
    <property type="match status" value="1"/>
</dbReference>
<keyword evidence="7 8" id="KW-0862">Zinc</keyword>
<organism evidence="9 10">
    <name type="scientific">Allohahella marinimesophila</name>
    <dbReference type="NCBI Taxonomy" id="1054972"/>
    <lineage>
        <taxon>Bacteria</taxon>
        <taxon>Pseudomonadati</taxon>
        <taxon>Pseudomonadota</taxon>
        <taxon>Gammaproteobacteria</taxon>
        <taxon>Oceanospirillales</taxon>
        <taxon>Hahellaceae</taxon>
        <taxon>Allohahella</taxon>
    </lineage>
</organism>
<dbReference type="PROSITE" id="PS01306">
    <property type="entry name" value="UPF0054"/>
    <property type="match status" value="1"/>
</dbReference>
<comment type="cofactor">
    <cofactor evidence="8">
        <name>Zn(2+)</name>
        <dbReference type="ChEBI" id="CHEBI:29105"/>
    </cofactor>
    <text evidence="8">Binds 1 zinc ion.</text>
</comment>
<keyword evidence="5 8" id="KW-0255">Endonuclease</keyword>
<keyword evidence="4 8" id="KW-0479">Metal-binding</keyword>
<dbReference type="SUPFAM" id="SSF55486">
    <property type="entry name" value="Metalloproteases ('zincins'), catalytic domain"/>
    <property type="match status" value="1"/>
</dbReference>
<dbReference type="PANTHER" id="PTHR46986:SF1">
    <property type="entry name" value="ENDORIBONUCLEASE YBEY, CHLOROPLASTIC"/>
    <property type="match status" value="1"/>
</dbReference>
<dbReference type="EC" id="3.1.-.-" evidence="8"/>
<dbReference type="PANTHER" id="PTHR46986">
    <property type="entry name" value="ENDORIBONUCLEASE YBEY, CHLOROPLASTIC"/>
    <property type="match status" value="1"/>
</dbReference>
<comment type="subcellular location">
    <subcellularLocation>
        <location evidence="8">Cytoplasm</location>
    </subcellularLocation>
</comment>
<comment type="caution">
    <text evidence="9">The sequence shown here is derived from an EMBL/GenBank/DDBJ whole genome shotgun (WGS) entry which is preliminary data.</text>
</comment>
<dbReference type="InterPro" id="IPR020549">
    <property type="entry name" value="YbeY_CS"/>
</dbReference>
<evidence type="ECO:0000256" key="5">
    <source>
        <dbReference type="ARBA" id="ARBA00022759"/>
    </source>
</evidence>
<dbReference type="InterPro" id="IPR023091">
    <property type="entry name" value="MetalPrtase_cat_dom_sf_prd"/>
</dbReference>
<feature type="binding site" evidence="8">
    <location>
        <position position="133"/>
    </location>
    <ligand>
        <name>Zn(2+)</name>
        <dbReference type="ChEBI" id="CHEBI:29105"/>
        <note>catalytic</note>
    </ligand>
</feature>
<protein>
    <recommendedName>
        <fullName evidence="8">Endoribonuclease YbeY</fullName>
        <ecNumber evidence="8">3.1.-.-</ecNumber>
    </recommendedName>
</protein>
<keyword evidence="8" id="KW-0963">Cytoplasm</keyword>
<dbReference type="Pfam" id="PF02130">
    <property type="entry name" value="YbeY"/>
    <property type="match status" value="1"/>
</dbReference>
<evidence type="ECO:0000256" key="8">
    <source>
        <dbReference type="HAMAP-Rule" id="MF_00009"/>
    </source>
</evidence>
<keyword evidence="8" id="KW-0698">rRNA processing</keyword>
<evidence type="ECO:0000256" key="7">
    <source>
        <dbReference type="ARBA" id="ARBA00022833"/>
    </source>
</evidence>
<evidence type="ECO:0000256" key="2">
    <source>
        <dbReference type="ARBA" id="ARBA00022517"/>
    </source>
</evidence>